<dbReference type="InterPro" id="IPR052523">
    <property type="entry name" value="Trichothecene_AcTrans"/>
</dbReference>
<dbReference type="STRING" id="1220924.W2RYB6"/>
<reference evidence="2 3" key="1">
    <citation type="submission" date="2013-03" db="EMBL/GenBank/DDBJ databases">
        <title>The Genome Sequence of Phialophora europaea CBS 101466.</title>
        <authorList>
            <consortium name="The Broad Institute Genomics Platform"/>
            <person name="Cuomo C."/>
            <person name="de Hoog S."/>
            <person name="Gorbushina A."/>
            <person name="Walker B."/>
            <person name="Young S.K."/>
            <person name="Zeng Q."/>
            <person name="Gargeya S."/>
            <person name="Fitzgerald M."/>
            <person name="Haas B."/>
            <person name="Abouelleil A."/>
            <person name="Allen A.W."/>
            <person name="Alvarado L."/>
            <person name="Arachchi H.M."/>
            <person name="Berlin A.M."/>
            <person name="Chapman S.B."/>
            <person name="Gainer-Dewar J."/>
            <person name="Goldberg J."/>
            <person name="Griggs A."/>
            <person name="Gujja S."/>
            <person name="Hansen M."/>
            <person name="Howarth C."/>
            <person name="Imamovic A."/>
            <person name="Ireland A."/>
            <person name="Larimer J."/>
            <person name="McCowan C."/>
            <person name="Murphy C."/>
            <person name="Pearson M."/>
            <person name="Poon T.W."/>
            <person name="Priest M."/>
            <person name="Roberts A."/>
            <person name="Saif S."/>
            <person name="Shea T."/>
            <person name="Sisk P."/>
            <person name="Sykes S."/>
            <person name="Wortman J."/>
            <person name="Nusbaum C."/>
            <person name="Birren B."/>
        </authorList>
    </citation>
    <scope>NUCLEOTIDE SEQUENCE [LARGE SCALE GENOMIC DNA]</scope>
    <source>
        <strain evidence="2 3">CBS 101466</strain>
    </source>
</reference>
<dbReference type="PANTHER" id="PTHR42791">
    <property type="entry name" value="GNAT FAMILY ACETYLTRANSFERASE"/>
    <property type="match status" value="1"/>
</dbReference>
<dbReference type="GO" id="GO:0016747">
    <property type="term" value="F:acyltransferase activity, transferring groups other than amino-acyl groups"/>
    <property type="evidence" value="ECO:0007669"/>
    <property type="project" value="InterPro"/>
</dbReference>
<dbReference type="AlphaFoldDB" id="W2RYB6"/>
<dbReference type="GeneID" id="19970599"/>
<sequence length="211" mass="23870">MPAFVVVPANPDDLEAVTRVQFDAWANDAGFKLIFPKGPTPDTIQHTVNQLENDMDNDLTRHLMLVKDAFTGEIAAYAIWHFYPQRGHDEIEREMLTDHFPLPRDADLEIGNRLTHNGVRKHHEVVAKHLGHVLFAVGTSPKFLRQGAATMLVKWGIERADDLHLPCYLESSPAARNIYAKHGFEEVDQLKLEAPTDGNFYHICMVRPSPT</sequence>
<dbReference type="Proteomes" id="UP000030752">
    <property type="component" value="Unassembled WGS sequence"/>
</dbReference>
<organism evidence="2 3">
    <name type="scientific">Cyphellophora europaea (strain CBS 101466)</name>
    <name type="common">Phialophora europaea</name>
    <dbReference type="NCBI Taxonomy" id="1220924"/>
    <lineage>
        <taxon>Eukaryota</taxon>
        <taxon>Fungi</taxon>
        <taxon>Dikarya</taxon>
        <taxon>Ascomycota</taxon>
        <taxon>Pezizomycotina</taxon>
        <taxon>Eurotiomycetes</taxon>
        <taxon>Chaetothyriomycetidae</taxon>
        <taxon>Chaetothyriales</taxon>
        <taxon>Cyphellophoraceae</taxon>
        <taxon>Cyphellophora</taxon>
    </lineage>
</organism>
<dbReference type="PANTHER" id="PTHR42791:SF17">
    <property type="entry name" value="ACETYLTRANSFERASE, GNAT FAMILY FAMILY (AFU_ORTHOLOGUE AFUA_8G05690)"/>
    <property type="match status" value="1"/>
</dbReference>
<feature type="domain" description="N-acetyltransferase" evidence="1">
    <location>
        <begin position="64"/>
        <end position="210"/>
    </location>
</feature>
<dbReference type="SUPFAM" id="SSF55729">
    <property type="entry name" value="Acyl-CoA N-acyltransferases (Nat)"/>
    <property type="match status" value="1"/>
</dbReference>
<dbReference type="EMBL" id="KB822719">
    <property type="protein sequence ID" value="ETN41325.1"/>
    <property type="molecule type" value="Genomic_DNA"/>
</dbReference>
<dbReference type="eggNOG" id="ENOG502T4SP">
    <property type="taxonomic scope" value="Eukaryota"/>
</dbReference>
<dbReference type="VEuPathDB" id="FungiDB:HMPREF1541_03260"/>
<protein>
    <recommendedName>
        <fullName evidence="1">N-acetyltransferase domain-containing protein</fullName>
    </recommendedName>
</protein>
<dbReference type="InParanoid" id="W2RYB6"/>
<accession>W2RYB6</accession>
<dbReference type="Gene3D" id="3.40.630.30">
    <property type="match status" value="1"/>
</dbReference>
<evidence type="ECO:0000259" key="1">
    <source>
        <dbReference type="PROSITE" id="PS51186"/>
    </source>
</evidence>
<dbReference type="Pfam" id="PF00583">
    <property type="entry name" value="Acetyltransf_1"/>
    <property type="match status" value="1"/>
</dbReference>
<name>W2RYB6_CYPE1</name>
<gene>
    <name evidence="2" type="ORF">HMPREF1541_03260</name>
</gene>
<dbReference type="InterPro" id="IPR000182">
    <property type="entry name" value="GNAT_dom"/>
</dbReference>
<evidence type="ECO:0000313" key="2">
    <source>
        <dbReference type="EMBL" id="ETN41325.1"/>
    </source>
</evidence>
<dbReference type="RefSeq" id="XP_008715834.1">
    <property type="nucleotide sequence ID" value="XM_008717612.1"/>
</dbReference>
<proteinExistence type="predicted"/>
<dbReference type="HOGENOM" id="CLU_060131_6_5_1"/>
<evidence type="ECO:0000313" key="3">
    <source>
        <dbReference type="Proteomes" id="UP000030752"/>
    </source>
</evidence>
<dbReference type="InterPro" id="IPR016181">
    <property type="entry name" value="Acyl_CoA_acyltransferase"/>
</dbReference>
<keyword evidence="3" id="KW-1185">Reference proteome</keyword>
<dbReference type="PROSITE" id="PS51186">
    <property type="entry name" value="GNAT"/>
    <property type="match status" value="1"/>
</dbReference>
<dbReference type="OrthoDB" id="2744543at2759"/>